<accession>A0A9X3CMZ4</accession>
<dbReference type="SUPFAM" id="SSF64182">
    <property type="entry name" value="DHH phosphoesterases"/>
    <property type="match status" value="1"/>
</dbReference>
<sequence length="329" mass="36374">MHYDVFNGDADGILSLLQLRLSDPRPSELISGIKRDIALLERVSLQKASSVTVLDISMDKNRAALNALLTHQIPVTYIDHHKATEPPESAYLTSHINLDANTCTALIVNDQLADQHRLWAITAAYGDNMIASAESLADKENLNDVDRRFLRQLGTLVNYNGYGEKLEDLHIPPVDLYKQLLRYRTPFECRDDTHSPYYSLLAAFEKDQSALSQATTLFDSASLQVVSLPATAAARRMSGTYINDLANLNPSRAHITLVERDLRGEDDQVCYTVSVRAPLNNKQGAAAICSQFDTGGGREAAGGINQLPRACIQRLIDTVLAYYQVKEGQ</sequence>
<name>A0A9X3CMZ4_9VIBR</name>
<dbReference type="InterPro" id="IPR038763">
    <property type="entry name" value="DHH_sf"/>
</dbReference>
<evidence type="ECO:0000313" key="2">
    <source>
        <dbReference type="Proteomes" id="UP001155587"/>
    </source>
</evidence>
<dbReference type="Proteomes" id="UP001155587">
    <property type="component" value="Unassembled WGS sequence"/>
</dbReference>
<keyword evidence="2" id="KW-1185">Reference proteome</keyword>
<dbReference type="EMBL" id="JAKRRY010000010">
    <property type="protein sequence ID" value="MCW8346300.1"/>
    <property type="molecule type" value="Genomic_DNA"/>
</dbReference>
<gene>
    <name evidence="1" type="ORF">MD535_09800</name>
</gene>
<organism evidence="1 2">
    <name type="scientific">Vibrio qingdaonensis</name>
    <dbReference type="NCBI Taxonomy" id="2829491"/>
    <lineage>
        <taxon>Bacteria</taxon>
        <taxon>Pseudomonadati</taxon>
        <taxon>Pseudomonadota</taxon>
        <taxon>Gammaproteobacteria</taxon>
        <taxon>Vibrionales</taxon>
        <taxon>Vibrionaceae</taxon>
        <taxon>Vibrio</taxon>
    </lineage>
</organism>
<proteinExistence type="predicted"/>
<reference evidence="1" key="1">
    <citation type="submission" date="2022-02" db="EMBL/GenBank/DDBJ databases">
        <title>Vibrio sp. nov, a new bacterium isolated from seawater.</title>
        <authorList>
            <person name="Yuan Y."/>
        </authorList>
    </citation>
    <scope>NUCLEOTIDE SEQUENCE</scope>
    <source>
        <strain evidence="1">ZSDZ65</strain>
    </source>
</reference>
<dbReference type="AlphaFoldDB" id="A0A9X3CMZ4"/>
<dbReference type="RefSeq" id="WP_265674868.1">
    <property type="nucleotide sequence ID" value="NZ_JAKRRY010000010.1"/>
</dbReference>
<evidence type="ECO:0000313" key="1">
    <source>
        <dbReference type="EMBL" id="MCW8346300.1"/>
    </source>
</evidence>
<protein>
    <submittedName>
        <fullName evidence="1">DHH family phosphoesterase</fullName>
    </submittedName>
</protein>
<comment type="caution">
    <text evidence="1">The sequence shown here is derived from an EMBL/GenBank/DDBJ whole genome shotgun (WGS) entry which is preliminary data.</text>
</comment>